<keyword evidence="2" id="KW-1185">Reference proteome</keyword>
<dbReference type="EMBL" id="JABBVZ010000001">
    <property type="protein sequence ID" value="NMP20802.1"/>
    <property type="molecule type" value="Genomic_DNA"/>
</dbReference>
<dbReference type="AlphaFoldDB" id="A0A7Y0L046"/>
<proteinExistence type="predicted"/>
<evidence type="ECO:0000313" key="2">
    <source>
        <dbReference type="Proteomes" id="UP000533476"/>
    </source>
</evidence>
<sequence>MRYLAQFSEAPRTAKEAFWDDALNTERWLQLEGKRVAKRSLLLKARSMRALRPWLPFQSQPLAIDAWLDPMEISVTWSYLVRFLAELGPERVWIPAGEDAWVGWMGHQLVVRASRESWLWALVEDVWDPASWSSEEDLEWWAEGRIQHARRLSWGVSEERSWLTGWEEWTLTVPENKTSKELTALWTALAERLGARPVRVKWRQERVPETERLLGLPARFASTELAIQGTDAHWLDRLRETPEPLHIRASALWSVPNWSPGWATAVTLRRVQRGSRLEATYMPVTPLSTANWRTLQRERRQIPILQIRPLALPWASSDPWQSLREEARSHHHRERLTHFLTEYPWPLADTASPRRLRLGPQWSIWRWGSQSGIWVFRSRAGLEIQVEWPTQAHPGHIGVSALGSPPIAMSEWIGKSRFNRLAQDNRYWAQWLVAVLMPALVRYQEEAGLEPH</sequence>
<organism evidence="1 2">
    <name type="scientific">Sulfobacillus harzensis</name>
    <dbReference type="NCBI Taxonomy" id="2729629"/>
    <lineage>
        <taxon>Bacteria</taxon>
        <taxon>Bacillati</taxon>
        <taxon>Bacillota</taxon>
        <taxon>Clostridia</taxon>
        <taxon>Eubacteriales</taxon>
        <taxon>Clostridiales Family XVII. Incertae Sedis</taxon>
        <taxon>Sulfobacillus</taxon>
    </lineage>
</organism>
<comment type="caution">
    <text evidence="1">The sequence shown here is derived from an EMBL/GenBank/DDBJ whole genome shotgun (WGS) entry which is preliminary data.</text>
</comment>
<dbReference type="Proteomes" id="UP000533476">
    <property type="component" value="Unassembled WGS sequence"/>
</dbReference>
<evidence type="ECO:0000313" key="1">
    <source>
        <dbReference type="EMBL" id="NMP20802.1"/>
    </source>
</evidence>
<protein>
    <submittedName>
        <fullName evidence="1">Uncharacterized protein</fullName>
    </submittedName>
</protein>
<gene>
    <name evidence="1" type="ORF">HIJ39_00305</name>
</gene>
<dbReference type="RefSeq" id="WP_169095514.1">
    <property type="nucleotide sequence ID" value="NZ_JABBVZ010000001.1"/>
</dbReference>
<reference evidence="1 2" key="1">
    <citation type="submission" date="2020-04" db="EMBL/GenBank/DDBJ databases">
        <authorList>
            <person name="Zhang R."/>
            <person name="Schippers A."/>
        </authorList>
    </citation>
    <scope>NUCLEOTIDE SEQUENCE [LARGE SCALE GENOMIC DNA]</scope>
    <source>
        <strain evidence="1 2">DSM 109850</strain>
    </source>
</reference>
<accession>A0A7Y0L046</accession>
<name>A0A7Y0L046_9FIRM</name>